<dbReference type="AlphaFoldDB" id="A0A8X7CGW6"/>
<keyword evidence="4" id="KW-1185">Reference proteome</keyword>
<name>A0A8X7CGW6_9ARAC</name>
<dbReference type="OrthoDB" id="6437114at2759"/>
<feature type="coiled-coil region" evidence="1">
    <location>
        <begin position="203"/>
        <end position="299"/>
    </location>
</feature>
<proteinExistence type="predicted"/>
<reference evidence="3" key="1">
    <citation type="submission" date="2020-08" db="EMBL/GenBank/DDBJ databases">
        <title>Multicomponent nature underlies the extraordinary mechanical properties of spider dragline silk.</title>
        <authorList>
            <person name="Kono N."/>
            <person name="Nakamura H."/>
            <person name="Mori M."/>
            <person name="Yoshida Y."/>
            <person name="Ohtoshi R."/>
            <person name="Malay A.D."/>
            <person name="Moran D.A.P."/>
            <person name="Tomita M."/>
            <person name="Numata K."/>
            <person name="Arakawa K."/>
        </authorList>
    </citation>
    <scope>NUCLEOTIDE SEQUENCE</scope>
</reference>
<dbReference type="PANTHER" id="PTHR28660:SF1">
    <property type="entry name" value="COILED-COIL DOMAIN-CONTAINING PROTEIN 73"/>
    <property type="match status" value="1"/>
</dbReference>
<gene>
    <name evidence="3" type="primary">AVEN_104594_1</name>
    <name evidence="3" type="ORF">TNIN_87911</name>
</gene>
<dbReference type="PANTHER" id="PTHR28660">
    <property type="entry name" value="COILED-COIL DOMAIN-CONTAINING PROTEIN 73"/>
    <property type="match status" value="1"/>
</dbReference>
<evidence type="ECO:0008006" key="5">
    <source>
        <dbReference type="Google" id="ProtNLM"/>
    </source>
</evidence>
<evidence type="ECO:0000313" key="3">
    <source>
        <dbReference type="EMBL" id="GFY72124.1"/>
    </source>
</evidence>
<feature type="coiled-coil region" evidence="1">
    <location>
        <begin position="64"/>
        <end position="123"/>
    </location>
</feature>
<evidence type="ECO:0000256" key="1">
    <source>
        <dbReference type="SAM" id="Coils"/>
    </source>
</evidence>
<protein>
    <recommendedName>
        <fullName evidence="5">Coiled-coil domain-containing protein 73</fullName>
    </recommendedName>
</protein>
<dbReference type="Proteomes" id="UP000886998">
    <property type="component" value="Unassembled WGS sequence"/>
</dbReference>
<dbReference type="InterPro" id="IPR031650">
    <property type="entry name" value="CCDC73"/>
</dbReference>
<dbReference type="EMBL" id="BMAV01019239">
    <property type="protein sequence ID" value="GFY72124.1"/>
    <property type="molecule type" value="Genomic_DNA"/>
</dbReference>
<keyword evidence="1" id="KW-0175">Coiled coil</keyword>
<sequence>MDSTLLEDRETCKNSFDVLSFEKKLVELVEELRLRRNLEAENEKNLKWLMDEKYKAELEWDEQQRRHSREKNDLEQHISLLKRKLEDKICVSDDEKVKQQVVNKTYSEEIRLLKEELRNATCEKLAFVKRVQELEGQLNLHNRFQETLVGQMTEIRKRIKSISEECQELTNTQTKTLDNEKCIFFPRSEFTVLKNSSLPTQLKTQKNDELKKLEERNLELENLLLLSRKENEKTLNNFLESNKLLCEYMDKYTDAQEVEKSLNIEIEQYKNKMKTRDLREEELKNLIKYQENFNSIKEQTLTNYKSKTQTSCDCLEETYSENNSITGSSQANEDENSVTQNIIDTIISKDSISLNKSNAIEETSNTFSVFTDDETTTFRTAMKRKLNLMDEDEVVTTASKKPFIGVENGHWAFENQVLRTIEPLGNDDKSIPSSFNSVDDGEQQSQEKHVSKELSKSENAMSVIENDKCNRDGEIEMNDLVNVQMNLKDLKVCDAHLEN</sequence>
<evidence type="ECO:0000313" key="4">
    <source>
        <dbReference type="Proteomes" id="UP000886998"/>
    </source>
</evidence>
<dbReference type="Pfam" id="PF15818">
    <property type="entry name" value="CCDC73"/>
    <property type="match status" value="1"/>
</dbReference>
<feature type="region of interest" description="Disordered" evidence="2">
    <location>
        <begin position="424"/>
        <end position="445"/>
    </location>
</feature>
<evidence type="ECO:0000256" key="2">
    <source>
        <dbReference type="SAM" id="MobiDB-lite"/>
    </source>
</evidence>
<comment type="caution">
    <text evidence="3">The sequence shown here is derived from an EMBL/GenBank/DDBJ whole genome shotgun (WGS) entry which is preliminary data.</text>
</comment>
<organism evidence="3 4">
    <name type="scientific">Trichonephila inaurata madagascariensis</name>
    <dbReference type="NCBI Taxonomy" id="2747483"/>
    <lineage>
        <taxon>Eukaryota</taxon>
        <taxon>Metazoa</taxon>
        <taxon>Ecdysozoa</taxon>
        <taxon>Arthropoda</taxon>
        <taxon>Chelicerata</taxon>
        <taxon>Arachnida</taxon>
        <taxon>Araneae</taxon>
        <taxon>Araneomorphae</taxon>
        <taxon>Entelegynae</taxon>
        <taxon>Araneoidea</taxon>
        <taxon>Nephilidae</taxon>
        <taxon>Trichonephila</taxon>
        <taxon>Trichonephila inaurata</taxon>
    </lineage>
</organism>
<accession>A0A8X7CGW6</accession>